<feature type="region of interest" description="Disordered" evidence="1">
    <location>
        <begin position="1"/>
        <end position="30"/>
    </location>
</feature>
<feature type="compositionally biased region" description="Polar residues" evidence="1">
    <location>
        <begin position="16"/>
        <end position="30"/>
    </location>
</feature>
<organism evidence="2 3">
    <name type="scientific">Lithospermum erythrorhizon</name>
    <name type="common">Purple gromwell</name>
    <name type="synonym">Lithospermum officinale var. erythrorhizon</name>
    <dbReference type="NCBI Taxonomy" id="34254"/>
    <lineage>
        <taxon>Eukaryota</taxon>
        <taxon>Viridiplantae</taxon>
        <taxon>Streptophyta</taxon>
        <taxon>Embryophyta</taxon>
        <taxon>Tracheophyta</taxon>
        <taxon>Spermatophyta</taxon>
        <taxon>Magnoliopsida</taxon>
        <taxon>eudicotyledons</taxon>
        <taxon>Gunneridae</taxon>
        <taxon>Pentapetalae</taxon>
        <taxon>asterids</taxon>
        <taxon>lamiids</taxon>
        <taxon>Boraginales</taxon>
        <taxon>Boraginaceae</taxon>
        <taxon>Boraginoideae</taxon>
        <taxon>Lithospermeae</taxon>
        <taxon>Lithospermum</taxon>
    </lineage>
</organism>
<feature type="compositionally biased region" description="Low complexity" evidence="1">
    <location>
        <begin position="95"/>
        <end position="109"/>
    </location>
</feature>
<evidence type="ECO:0000313" key="3">
    <source>
        <dbReference type="Proteomes" id="UP001454036"/>
    </source>
</evidence>
<proteinExistence type="predicted"/>
<reference evidence="2 3" key="1">
    <citation type="submission" date="2024-01" db="EMBL/GenBank/DDBJ databases">
        <title>The complete chloroplast genome sequence of Lithospermum erythrorhizon: insights into the phylogenetic relationship among Boraginaceae species and the maternal lineages of purple gromwells.</title>
        <authorList>
            <person name="Okada T."/>
            <person name="Watanabe K."/>
        </authorList>
    </citation>
    <scope>NUCLEOTIDE SEQUENCE [LARGE SCALE GENOMIC DNA]</scope>
</reference>
<feature type="region of interest" description="Disordered" evidence="1">
    <location>
        <begin position="216"/>
        <end position="281"/>
    </location>
</feature>
<comment type="caution">
    <text evidence="2">The sequence shown here is derived from an EMBL/GenBank/DDBJ whole genome shotgun (WGS) entry which is preliminary data.</text>
</comment>
<dbReference type="Proteomes" id="UP001454036">
    <property type="component" value="Unassembled WGS sequence"/>
</dbReference>
<dbReference type="EMBL" id="BAABME010011790">
    <property type="protein sequence ID" value="GAA0184293.1"/>
    <property type="molecule type" value="Genomic_DNA"/>
</dbReference>
<evidence type="ECO:0000256" key="1">
    <source>
        <dbReference type="SAM" id="MobiDB-lite"/>
    </source>
</evidence>
<keyword evidence="3" id="KW-1185">Reference proteome</keyword>
<dbReference type="AlphaFoldDB" id="A0AAV3RRF0"/>
<accession>A0AAV3RRF0</accession>
<feature type="compositionally biased region" description="Low complexity" evidence="1">
    <location>
        <begin position="225"/>
        <end position="238"/>
    </location>
</feature>
<evidence type="ECO:0000313" key="2">
    <source>
        <dbReference type="EMBL" id="GAA0184293.1"/>
    </source>
</evidence>
<protein>
    <submittedName>
        <fullName evidence="2">Uncharacterized protein</fullName>
    </submittedName>
</protein>
<name>A0AAV3RRF0_LITER</name>
<gene>
    <name evidence="2" type="ORF">LIER_31581</name>
</gene>
<sequence length="383" mass="42361">MSSNQVDLSSDHRDSQNYVRDTPANQELVDESQTSTFSKITLQEVRLALHRMFIRFSSSAIVTLFCSQGISAAYEAIQATKAGLTKTKKKRTLVKEASVPSASGAAPGVKPANLQGKDKQGGMDARVPKAWVPLAKADRPKSPPTDETFAALEKLKRIFRQKMYWKIFYEEGGTALQNIVHLGDMKGKRPIAFKRVKGVKKVDSYPHLASKTIPTPRSLPIMVKPNSSSLPPSTTDLPYEPLSPSLAEKRPSERAVSQGKEKRARAASKLSDPPKGGIPPPPFPSCDPLLAAWFFTIEFLTPPYTIPGGQNVCEGTPFKSNLQYFHAVRPLLLEGLCQGYSNTRDPLEVYWDMCRHLIQVLSPSSVLNFVNLFLQSLILFFLS</sequence>
<feature type="region of interest" description="Disordered" evidence="1">
    <location>
        <begin position="95"/>
        <end position="123"/>
    </location>
</feature>